<dbReference type="PANTHER" id="PTHR46889:SF4">
    <property type="entry name" value="TRANSPOSASE INSO FOR INSERTION SEQUENCE ELEMENT IS911B-RELATED"/>
    <property type="match status" value="1"/>
</dbReference>
<name>A0A810QBI6_9FIRM</name>
<dbReference type="Pfam" id="PF00665">
    <property type="entry name" value="rve"/>
    <property type="match status" value="1"/>
</dbReference>
<dbReference type="InterPro" id="IPR012337">
    <property type="entry name" value="RNaseH-like_sf"/>
</dbReference>
<dbReference type="PANTHER" id="PTHR46889">
    <property type="entry name" value="TRANSPOSASE INSF FOR INSERTION SEQUENCE IS3B-RELATED"/>
    <property type="match status" value="1"/>
</dbReference>
<evidence type="ECO:0000313" key="4">
    <source>
        <dbReference type="Proteomes" id="UP000679848"/>
    </source>
</evidence>
<sequence>MMGLGYTASERRILRLMKELGLSSAGPKPRLNSANDRQYQYYPNKLKRNFLTDAPNMVWVSDITYAKVGMDFLYLCVVIDLYSRKVVSYSISEYIDTALVTQAFLDAFHTRNPSTSLVFHSDQGTQYTSFEFCNLLKQHKITQSFSAPGSPHDNAVAESFFASIKKEDFRRNYYKTEEEFRTAVAEYVEFYNDYRPHQRLGFLTPNQVEKEFYNSTAG</sequence>
<feature type="domain" description="Integrase catalytic" evidence="1">
    <location>
        <begin position="54"/>
        <end position="151"/>
    </location>
</feature>
<dbReference type="AlphaFoldDB" id="A0A810QBI6"/>
<dbReference type="InterPro" id="IPR001584">
    <property type="entry name" value="Integrase_cat-core"/>
</dbReference>
<dbReference type="KEGG" id="pfaa:MM59RIKEN_02500"/>
<dbReference type="InterPro" id="IPR036397">
    <property type="entry name" value="RNaseH_sf"/>
</dbReference>
<dbReference type="EMBL" id="AP023420">
    <property type="protein sequence ID" value="BCK82931.1"/>
    <property type="molecule type" value="Genomic_DNA"/>
</dbReference>
<dbReference type="SUPFAM" id="SSF53098">
    <property type="entry name" value="Ribonuclease H-like"/>
    <property type="match status" value="1"/>
</dbReference>
<dbReference type="GO" id="GO:0003676">
    <property type="term" value="F:nucleic acid binding"/>
    <property type="evidence" value="ECO:0007669"/>
    <property type="project" value="InterPro"/>
</dbReference>
<dbReference type="NCBIfam" id="NF033516">
    <property type="entry name" value="transpos_IS3"/>
    <property type="match status" value="1"/>
</dbReference>
<dbReference type="Pfam" id="PF13333">
    <property type="entry name" value="rve_2"/>
    <property type="match status" value="1"/>
</dbReference>
<protein>
    <submittedName>
        <fullName evidence="3">Transposase</fullName>
    </submittedName>
</protein>
<organism evidence="3 4">
    <name type="scientific">Pusillibacter faecalis</name>
    <dbReference type="NCBI Taxonomy" id="2714358"/>
    <lineage>
        <taxon>Bacteria</taxon>
        <taxon>Bacillati</taxon>
        <taxon>Bacillota</taxon>
        <taxon>Clostridia</taxon>
        <taxon>Eubacteriales</taxon>
        <taxon>Oscillospiraceae</taxon>
        <taxon>Pusillibacter</taxon>
    </lineage>
</organism>
<proteinExistence type="predicted"/>
<evidence type="ECO:0000259" key="1">
    <source>
        <dbReference type="Pfam" id="PF00665"/>
    </source>
</evidence>
<dbReference type="InterPro" id="IPR048020">
    <property type="entry name" value="Transpos_IS3"/>
</dbReference>
<feature type="domain" description="Integrase catalytic" evidence="2">
    <location>
        <begin position="158"/>
        <end position="208"/>
    </location>
</feature>
<gene>
    <name evidence="3" type="ORF">MM59RIKEN_02500</name>
</gene>
<dbReference type="Proteomes" id="UP000679848">
    <property type="component" value="Chromosome"/>
</dbReference>
<dbReference type="GO" id="GO:0015074">
    <property type="term" value="P:DNA integration"/>
    <property type="evidence" value="ECO:0007669"/>
    <property type="project" value="InterPro"/>
</dbReference>
<evidence type="ECO:0000259" key="2">
    <source>
        <dbReference type="Pfam" id="PF13333"/>
    </source>
</evidence>
<dbReference type="InterPro" id="IPR050900">
    <property type="entry name" value="Transposase_IS3/IS150/IS904"/>
</dbReference>
<accession>A0A810QBI6</accession>
<evidence type="ECO:0000313" key="3">
    <source>
        <dbReference type="EMBL" id="BCK82931.1"/>
    </source>
</evidence>
<dbReference type="Gene3D" id="3.30.420.10">
    <property type="entry name" value="Ribonuclease H-like superfamily/Ribonuclease H"/>
    <property type="match status" value="1"/>
</dbReference>
<reference evidence="3" key="1">
    <citation type="submission" date="2020-09" db="EMBL/GenBank/DDBJ databases">
        <title>New species isolated from human feces.</title>
        <authorList>
            <person name="Kitahara M."/>
            <person name="Shigeno Y."/>
            <person name="Shime M."/>
            <person name="Matsumoto Y."/>
            <person name="Nakamura S."/>
            <person name="Motooka D."/>
            <person name="Fukuoka S."/>
            <person name="Nishikawa H."/>
            <person name="Benno Y."/>
        </authorList>
    </citation>
    <scope>NUCLEOTIDE SEQUENCE</scope>
    <source>
        <strain evidence="3">MM59</strain>
    </source>
</reference>
<keyword evidence="4" id="KW-1185">Reference proteome</keyword>